<dbReference type="AlphaFoldDB" id="A0A642C0M1"/>
<name>A0A642C0M1_BACOV</name>
<organism evidence="2">
    <name type="scientific">Bacteroides ovatus</name>
    <dbReference type="NCBI Taxonomy" id="28116"/>
    <lineage>
        <taxon>Bacteria</taxon>
        <taxon>Pseudomonadati</taxon>
        <taxon>Bacteroidota</taxon>
        <taxon>Bacteroidia</taxon>
        <taxon>Bacteroidales</taxon>
        <taxon>Bacteroidaceae</taxon>
        <taxon>Bacteroides</taxon>
    </lineage>
</organism>
<keyword evidence="1" id="KW-0732">Signal</keyword>
<feature type="chain" id="PRO_5024977221" evidence="1">
    <location>
        <begin position="22"/>
        <end position="118"/>
    </location>
</feature>
<dbReference type="EMBL" id="VWFN01000201">
    <property type="protein sequence ID" value="KAA4633406.1"/>
    <property type="molecule type" value="Genomic_DNA"/>
</dbReference>
<evidence type="ECO:0000256" key="1">
    <source>
        <dbReference type="SAM" id="SignalP"/>
    </source>
</evidence>
<accession>A0A642C0M1</accession>
<gene>
    <name evidence="2" type="ORF">F3B51_28620</name>
</gene>
<comment type="caution">
    <text evidence="2">The sequence shown here is derived from an EMBL/GenBank/DDBJ whole genome shotgun (WGS) entry which is preliminary data.</text>
</comment>
<dbReference type="InterPro" id="IPR021638">
    <property type="entry name" value="DUF3244"/>
</dbReference>
<protein>
    <submittedName>
        <fullName evidence="2">DUF3244 domain-containing protein</fullName>
    </submittedName>
</protein>
<reference evidence="2" key="1">
    <citation type="journal article" date="2019" name="Nat. Med.">
        <title>A library of human gut bacterial isolates paired with longitudinal multiomics data enables mechanistic microbiome research.</title>
        <authorList>
            <person name="Poyet M."/>
            <person name="Groussin M."/>
            <person name="Gibbons S.M."/>
            <person name="Avila-Pacheco J."/>
            <person name="Jiang X."/>
            <person name="Kearney S.M."/>
            <person name="Perrotta A.R."/>
            <person name="Berdy B."/>
            <person name="Zhao S."/>
            <person name="Lieberman T.D."/>
            <person name="Swanson P.K."/>
            <person name="Smith M."/>
            <person name="Roesemann S."/>
            <person name="Alexander J.E."/>
            <person name="Rich S.A."/>
            <person name="Livny J."/>
            <person name="Vlamakis H."/>
            <person name="Clish C."/>
            <person name="Bullock K."/>
            <person name="Deik A."/>
            <person name="Scott J."/>
            <person name="Pierce K.A."/>
            <person name="Xavier R.J."/>
            <person name="Alm E.J."/>
        </authorList>
    </citation>
    <scope>NUCLEOTIDE SEQUENCE</scope>
    <source>
        <strain evidence="2">BIOML-A13</strain>
    </source>
</reference>
<feature type="signal peptide" evidence="1">
    <location>
        <begin position="1"/>
        <end position="21"/>
    </location>
</feature>
<dbReference type="Gene3D" id="2.60.40.3080">
    <property type="match status" value="1"/>
</dbReference>
<dbReference type="Pfam" id="PF11589">
    <property type="entry name" value="DUF3244"/>
    <property type="match status" value="1"/>
</dbReference>
<evidence type="ECO:0000313" key="2">
    <source>
        <dbReference type="EMBL" id="KAA4633406.1"/>
    </source>
</evidence>
<proteinExistence type="predicted"/>
<sequence>MRMKLLLLLCSLFVIGKWASAHDIYLQRKARPNPMEIPVFPPAEKCTILSSIINISFDKIEDYATVAIMNKKTGEIVHFKIYYNTSIVIIDMSSCEKGEYTIHITLDDCLLEGTFTVQ</sequence>